<organism evidence="1 2">
    <name type="scientific">Streptomyces citrinus</name>
    <dbReference type="NCBI Taxonomy" id="3118173"/>
    <lineage>
        <taxon>Bacteria</taxon>
        <taxon>Bacillati</taxon>
        <taxon>Actinomycetota</taxon>
        <taxon>Actinomycetes</taxon>
        <taxon>Kitasatosporales</taxon>
        <taxon>Streptomycetaceae</taxon>
        <taxon>Streptomyces</taxon>
    </lineage>
</organism>
<evidence type="ECO:0000313" key="2">
    <source>
        <dbReference type="Proteomes" id="UP001432251"/>
    </source>
</evidence>
<gene>
    <name evidence="1" type="ORF">V2W30_12060</name>
</gene>
<keyword evidence="2" id="KW-1185">Reference proteome</keyword>
<proteinExistence type="predicted"/>
<dbReference type="EMBL" id="CP146022">
    <property type="protein sequence ID" value="WWQ64005.1"/>
    <property type="molecule type" value="Genomic_DNA"/>
</dbReference>
<sequence length="68" mass="7448">MNSLLTDTLTALGPLGTLALLVFLLLFTGIVLPAVWSRHAYRRTAARQTLTALADIGHRLLRRVGPPR</sequence>
<reference evidence="1" key="1">
    <citation type="journal article" date="2025" name="Int. J. Syst. Evol. Microbiol.">
        <title>Streptomyces citrinus sp. nov., with yellow diffusible pigment.</title>
        <authorList>
            <person name="He Y."/>
            <person name="Yang E."/>
            <person name="Xu J."/>
            <person name="Sun Y."/>
            <person name="Sun L."/>
        </authorList>
    </citation>
    <scope>NUCLEOTIDE SEQUENCE</scope>
    <source>
        <strain evidence="1">Q6</strain>
    </source>
</reference>
<name>A0ACD5AA95_9ACTN</name>
<evidence type="ECO:0000313" key="1">
    <source>
        <dbReference type="EMBL" id="WWQ64005.1"/>
    </source>
</evidence>
<protein>
    <submittedName>
        <fullName evidence="1">Uncharacterized protein</fullName>
    </submittedName>
</protein>
<dbReference type="Proteomes" id="UP001432251">
    <property type="component" value="Chromosome"/>
</dbReference>
<accession>A0ACD5AA95</accession>